<keyword evidence="3" id="KW-1185">Reference proteome</keyword>
<gene>
    <name evidence="2" type="ORF">Pr1d_37170</name>
</gene>
<name>A0A5B9QR02_9BACT</name>
<dbReference type="InterPro" id="IPR016181">
    <property type="entry name" value="Acyl_CoA_acyltransferase"/>
</dbReference>
<feature type="domain" description="N-acetyltransferase" evidence="1">
    <location>
        <begin position="1"/>
        <end position="141"/>
    </location>
</feature>
<dbReference type="Proteomes" id="UP000323917">
    <property type="component" value="Chromosome"/>
</dbReference>
<evidence type="ECO:0000313" key="2">
    <source>
        <dbReference type="EMBL" id="QEG36403.1"/>
    </source>
</evidence>
<dbReference type="OrthoDB" id="256500at2"/>
<protein>
    <submittedName>
        <fullName evidence="2">N-acetylglutamate synthase</fullName>
    </submittedName>
</protein>
<evidence type="ECO:0000313" key="3">
    <source>
        <dbReference type="Proteomes" id="UP000323917"/>
    </source>
</evidence>
<sequence>MSLHSEFSIRNADRDDAKAVRMLLSSPNDAFETQLVAVCGNPSRIVAAGGLTKSERPKPLVGPGIVLQVIESARSRGIGKALLQRLVDRAMQRGAEAVYATQKVATDSWEKRAWEALGFSACETVEYHELPLEEFEKQLAPLYDRMHQRGKIPISARVHHLYEADLVEVAKLHLAELGGDLSSLMKKLSGEVPGSFAPWYSRVLTFDDRIVGCILAHRKSHDIIHVDANIISPEVRGRWANVMLKLEATRGAAERGVKKFVFTTFDHYTDTRSFTARMRGETVRKQVLMYLPLKSSSETVAEVE</sequence>
<dbReference type="RefSeq" id="WP_148074750.1">
    <property type="nucleotide sequence ID" value="NZ_CP042913.1"/>
</dbReference>
<dbReference type="SUPFAM" id="SSF55729">
    <property type="entry name" value="Acyl-CoA N-acyltransferases (Nat)"/>
    <property type="match status" value="2"/>
</dbReference>
<accession>A0A5B9QR02</accession>
<dbReference type="AlphaFoldDB" id="A0A5B9QR02"/>
<dbReference type="KEGG" id="bgok:Pr1d_37170"/>
<reference evidence="2 3" key="1">
    <citation type="submission" date="2019-08" db="EMBL/GenBank/DDBJ databases">
        <title>Deep-cultivation of Planctomycetes and their phenomic and genomic characterization uncovers novel biology.</title>
        <authorList>
            <person name="Wiegand S."/>
            <person name="Jogler M."/>
            <person name="Boedeker C."/>
            <person name="Pinto D."/>
            <person name="Vollmers J."/>
            <person name="Rivas-Marin E."/>
            <person name="Kohn T."/>
            <person name="Peeters S.H."/>
            <person name="Heuer A."/>
            <person name="Rast P."/>
            <person name="Oberbeckmann S."/>
            <person name="Bunk B."/>
            <person name="Jeske O."/>
            <person name="Meyerdierks A."/>
            <person name="Storesund J.E."/>
            <person name="Kallscheuer N."/>
            <person name="Luecker S."/>
            <person name="Lage O.M."/>
            <person name="Pohl T."/>
            <person name="Merkel B.J."/>
            <person name="Hornburger P."/>
            <person name="Mueller R.-W."/>
            <person name="Bruemmer F."/>
            <person name="Labrenz M."/>
            <person name="Spormann A.M."/>
            <person name="Op den Camp H."/>
            <person name="Overmann J."/>
            <person name="Amann R."/>
            <person name="Jetten M.S.M."/>
            <person name="Mascher T."/>
            <person name="Medema M.H."/>
            <person name="Devos D.P."/>
            <person name="Kaster A.-K."/>
            <person name="Ovreas L."/>
            <person name="Rohde M."/>
            <person name="Galperin M.Y."/>
            <person name="Jogler C."/>
        </authorList>
    </citation>
    <scope>NUCLEOTIDE SEQUENCE [LARGE SCALE GENOMIC DNA]</scope>
    <source>
        <strain evidence="2 3">Pr1d</strain>
    </source>
</reference>
<dbReference type="PROSITE" id="PS51186">
    <property type="entry name" value="GNAT"/>
    <property type="match status" value="2"/>
</dbReference>
<dbReference type="Pfam" id="PF00583">
    <property type="entry name" value="Acetyltransf_1"/>
    <property type="match status" value="1"/>
</dbReference>
<feature type="domain" description="N-acetyltransferase" evidence="1">
    <location>
        <begin position="156"/>
        <end position="294"/>
    </location>
</feature>
<dbReference type="GO" id="GO:0016747">
    <property type="term" value="F:acyltransferase activity, transferring groups other than amino-acyl groups"/>
    <property type="evidence" value="ECO:0007669"/>
    <property type="project" value="InterPro"/>
</dbReference>
<proteinExistence type="predicted"/>
<organism evidence="2 3">
    <name type="scientific">Bythopirellula goksoeyrii</name>
    <dbReference type="NCBI Taxonomy" id="1400387"/>
    <lineage>
        <taxon>Bacteria</taxon>
        <taxon>Pseudomonadati</taxon>
        <taxon>Planctomycetota</taxon>
        <taxon>Planctomycetia</taxon>
        <taxon>Pirellulales</taxon>
        <taxon>Lacipirellulaceae</taxon>
        <taxon>Bythopirellula</taxon>
    </lineage>
</organism>
<dbReference type="Gene3D" id="3.40.630.30">
    <property type="match status" value="1"/>
</dbReference>
<dbReference type="CDD" id="cd04301">
    <property type="entry name" value="NAT_SF"/>
    <property type="match status" value="1"/>
</dbReference>
<evidence type="ECO:0000259" key="1">
    <source>
        <dbReference type="PROSITE" id="PS51186"/>
    </source>
</evidence>
<dbReference type="InterPro" id="IPR000182">
    <property type="entry name" value="GNAT_dom"/>
</dbReference>
<dbReference type="EMBL" id="CP042913">
    <property type="protein sequence ID" value="QEG36403.1"/>
    <property type="molecule type" value="Genomic_DNA"/>
</dbReference>